<protein>
    <submittedName>
        <fullName evidence="1">Uncharacterized protein</fullName>
    </submittedName>
</protein>
<organism evidence="1 2">
    <name type="scientific">Hyaloscypha bicolor E</name>
    <dbReference type="NCBI Taxonomy" id="1095630"/>
    <lineage>
        <taxon>Eukaryota</taxon>
        <taxon>Fungi</taxon>
        <taxon>Dikarya</taxon>
        <taxon>Ascomycota</taxon>
        <taxon>Pezizomycotina</taxon>
        <taxon>Leotiomycetes</taxon>
        <taxon>Helotiales</taxon>
        <taxon>Hyaloscyphaceae</taxon>
        <taxon>Hyaloscypha</taxon>
        <taxon>Hyaloscypha bicolor</taxon>
    </lineage>
</organism>
<sequence length="130" mass="14846">SASKWFTWGWTLQELTGPSEVVFFANGWTRIGTKHGLSSIISRITGMPARFLLGDVLRQASVAQRCPGRQRDRQTTKVEDIAYCLLGIFDIRKPLIYGEREKAFRWLQEEIKSIGRPEYLCLDASHDSGR</sequence>
<reference evidence="1 2" key="1">
    <citation type="submission" date="2016-04" db="EMBL/GenBank/DDBJ databases">
        <title>A degradative enzymes factory behind the ericoid mycorrhizal symbiosis.</title>
        <authorList>
            <consortium name="DOE Joint Genome Institute"/>
            <person name="Martino E."/>
            <person name="Morin E."/>
            <person name="Grelet G."/>
            <person name="Kuo A."/>
            <person name="Kohler A."/>
            <person name="Daghino S."/>
            <person name="Barry K."/>
            <person name="Choi C."/>
            <person name="Cichocki N."/>
            <person name="Clum A."/>
            <person name="Copeland A."/>
            <person name="Hainaut M."/>
            <person name="Haridas S."/>
            <person name="Labutti K."/>
            <person name="Lindquist E."/>
            <person name="Lipzen A."/>
            <person name="Khouja H.-R."/>
            <person name="Murat C."/>
            <person name="Ohm R."/>
            <person name="Olson A."/>
            <person name="Spatafora J."/>
            <person name="Veneault-Fourrey C."/>
            <person name="Henrissat B."/>
            <person name="Grigoriev I."/>
            <person name="Martin F."/>
            <person name="Perotto S."/>
        </authorList>
    </citation>
    <scope>NUCLEOTIDE SEQUENCE [LARGE SCALE GENOMIC DNA]</scope>
    <source>
        <strain evidence="1 2">E</strain>
    </source>
</reference>
<gene>
    <name evidence="1" type="ORF">K444DRAFT_713828</name>
</gene>
<dbReference type="PANTHER" id="PTHR10622">
    <property type="entry name" value="HET DOMAIN-CONTAINING PROTEIN"/>
    <property type="match status" value="1"/>
</dbReference>
<dbReference type="Proteomes" id="UP000235371">
    <property type="component" value="Unassembled WGS sequence"/>
</dbReference>
<keyword evidence="2" id="KW-1185">Reference proteome</keyword>
<dbReference type="OrthoDB" id="3559546at2759"/>
<dbReference type="AlphaFoldDB" id="A0A2J6TN03"/>
<evidence type="ECO:0000313" key="1">
    <source>
        <dbReference type="EMBL" id="PMD64393.1"/>
    </source>
</evidence>
<proteinExistence type="predicted"/>
<dbReference type="STRING" id="1095630.A0A2J6TN03"/>
<evidence type="ECO:0000313" key="2">
    <source>
        <dbReference type="Proteomes" id="UP000235371"/>
    </source>
</evidence>
<name>A0A2J6TN03_9HELO</name>
<accession>A0A2J6TN03</accession>
<dbReference type="RefSeq" id="XP_024741297.1">
    <property type="nucleotide sequence ID" value="XM_024888306.1"/>
</dbReference>
<dbReference type="InParanoid" id="A0A2J6TN03"/>
<dbReference type="PANTHER" id="PTHR10622:SF10">
    <property type="entry name" value="HET DOMAIN-CONTAINING PROTEIN"/>
    <property type="match status" value="1"/>
</dbReference>
<dbReference type="GeneID" id="36596382"/>
<dbReference type="EMBL" id="KZ613765">
    <property type="protein sequence ID" value="PMD64393.1"/>
    <property type="molecule type" value="Genomic_DNA"/>
</dbReference>
<feature type="non-terminal residue" evidence="1">
    <location>
        <position position="1"/>
    </location>
</feature>